<feature type="chain" id="PRO_5022788672" description="DUF1579 domain-containing protein" evidence="1">
    <location>
        <begin position="24"/>
        <end position="185"/>
    </location>
</feature>
<accession>A0A5B9P3W6</accession>
<evidence type="ECO:0000313" key="3">
    <source>
        <dbReference type="Proteomes" id="UP000322214"/>
    </source>
</evidence>
<dbReference type="RefSeq" id="WP_084416722.1">
    <property type="nucleotide sequence ID" value="NZ_CP042912.1"/>
</dbReference>
<reference evidence="2 3" key="1">
    <citation type="submission" date="2019-08" db="EMBL/GenBank/DDBJ databases">
        <title>Deep-cultivation of Planctomycetes and their phenomic and genomic characterization uncovers novel biology.</title>
        <authorList>
            <person name="Wiegand S."/>
            <person name="Jogler M."/>
            <person name="Boedeker C."/>
            <person name="Pinto D."/>
            <person name="Vollmers J."/>
            <person name="Rivas-Marin E."/>
            <person name="Kohn T."/>
            <person name="Peeters S.H."/>
            <person name="Heuer A."/>
            <person name="Rast P."/>
            <person name="Oberbeckmann S."/>
            <person name="Bunk B."/>
            <person name="Jeske O."/>
            <person name="Meyerdierks A."/>
            <person name="Storesund J.E."/>
            <person name="Kallscheuer N."/>
            <person name="Luecker S."/>
            <person name="Lage O.M."/>
            <person name="Pohl T."/>
            <person name="Merkel B.J."/>
            <person name="Hornburger P."/>
            <person name="Mueller R.-W."/>
            <person name="Bruemmer F."/>
            <person name="Labrenz M."/>
            <person name="Spormann A.M."/>
            <person name="Op den Camp H."/>
            <person name="Overmann J."/>
            <person name="Amann R."/>
            <person name="Jetten M.S.M."/>
            <person name="Mascher T."/>
            <person name="Medema M.H."/>
            <person name="Devos D.P."/>
            <person name="Kaster A.-K."/>
            <person name="Ovreas L."/>
            <person name="Rohde M."/>
            <person name="Galperin M.Y."/>
            <person name="Jogler C."/>
        </authorList>
    </citation>
    <scope>NUCLEOTIDE SEQUENCE [LARGE SCALE GENOMIC DNA]</scope>
    <source>
        <strain evidence="2 3">FC18</strain>
    </source>
</reference>
<evidence type="ECO:0000313" key="2">
    <source>
        <dbReference type="EMBL" id="QEG21098.1"/>
    </source>
</evidence>
<dbReference type="KEGG" id="mff:MFFC18_09500"/>
<organism evidence="2 3">
    <name type="scientific">Mariniblastus fucicola</name>
    <dbReference type="NCBI Taxonomy" id="980251"/>
    <lineage>
        <taxon>Bacteria</taxon>
        <taxon>Pseudomonadati</taxon>
        <taxon>Planctomycetota</taxon>
        <taxon>Planctomycetia</taxon>
        <taxon>Pirellulales</taxon>
        <taxon>Pirellulaceae</taxon>
        <taxon>Mariniblastus</taxon>
    </lineage>
</organism>
<dbReference type="AlphaFoldDB" id="A0A5B9P3W6"/>
<dbReference type="OrthoDB" id="286057at2"/>
<evidence type="ECO:0000256" key="1">
    <source>
        <dbReference type="SAM" id="SignalP"/>
    </source>
</evidence>
<gene>
    <name evidence="2" type="ORF">MFFC18_09500</name>
</gene>
<proteinExistence type="predicted"/>
<dbReference type="EMBL" id="CP042912">
    <property type="protein sequence ID" value="QEG21098.1"/>
    <property type="molecule type" value="Genomic_DNA"/>
</dbReference>
<evidence type="ECO:0008006" key="4">
    <source>
        <dbReference type="Google" id="ProtNLM"/>
    </source>
</evidence>
<keyword evidence="1" id="KW-0732">Signal</keyword>
<dbReference type="Proteomes" id="UP000322214">
    <property type="component" value="Chromosome"/>
</dbReference>
<feature type="signal peptide" evidence="1">
    <location>
        <begin position="1"/>
        <end position="23"/>
    </location>
</feature>
<sequence precursor="true">MTQKCFRVLLFVSICIVPTFAIGQEKTAAKQDSVEAVEAADIGSAPDQKAIDNLKKFLEGSKWNGTFTMRKSGDKLHTEEYEIVSAEKEPTGDEWMLVAKIKYMKKDVKVPVGLSIKWIDRTPVIVLDQVTIPGMGTFDSRVIIRKGMYAGTWAHGKVGGHMFGNITTAAAAAAADEDAKSKESK</sequence>
<dbReference type="STRING" id="980251.GCA_001642875_01990"/>
<keyword evidence="3" id="KW-1185">Reference proteome</keyword>
<protein>
    <recommendedName>
        <fullName evidence="4">DUF1579 domain-containing protein</fullName>
    </recommendedName>
</protein>
<name>A0A5B9P3W6_9BACT</name>